<evidence type="ECO:0000313" key="3">
    <source>
        <dbReference type="Proteomes" id="UP000053766"/>
    </source>
</evidence>
<reference evidence="2 3" key="1">
    <citation type="submission" date="2013-11" db="EMBL/GenBank/DDBJ databases">
        <title>Draft genome of the bovine lungworm Dictyocaulus viviparus.</title>
        <authorList>
            <person name="Mitreva M."/>
        </authorList>
    </citation>
    <scope>NUCLEOTIDE SEQUENCE [LARGE SCALE GENOMIC DNA]</scope>
    <source>
        <strain evidence="2 3">HannoverDv2000</strain>
    </source>
</reference>
<dbReference type="AlphaFoldDB" id="A0A0D8XCN2"/>
<keyword evidence="3" id="KW-1185">Reference proteome</keyword>
<feature type="compositionally biased region" description="Low complexity" evidence="1">
    <location>
        <begin position="159"/>
        <end position="172"/>
    </location>
</feature>
<dbReference type="OrthoDB" id="5803645at2759"/>
<dbReference type="EMBL" id="KN716673">
    <property type="protein sequence ID" value="KJH42380.1"/>
    <property type="molecule type" value="Genomic_DNA"/>
</dbReference>
<evidence type="ECO:0000313" key="2">
    <source>
        <dbReference type="EMBL" id="KJH42380.1"/>
    </source>
</evidence>
<dbReference type="Proteomes" id="UP000053766">
    <property type="component" value="Unassembled WGS sequence"/>
</dbReference>
<feature type="region of interest" description="Disordered" evidence="1">
    <location>
        <begin position="89"/>
        <end position="112"/>
    </location>
</feature>
<proteinExistence type="predicted"/>
<accession>A0A0D8XCN2</accession>
<feature type="region of interest" description="Disordered" evidence="1">
    <location>
        <begin position="153"/>
        <end position="188"/>
    </location>
</feature>
<feature type="region of interest" description="Disordered" evidence="1">
    <location>
        <begin position="1"/>
        <end position="32"/>
    </location>
</feature>
<organism evidence="2 3">
    <name type="scientific">Dictyocaulus viviparus</name>
    <name type="common">Bovine lungworm</name>
    <dbReference type="NCBI Taxonomy" id="29172"/>
    <lineage>
        <taxon>Eukaryota</taxon>
        <taxon>Metazoa</taxon>
        <taxon>Ecdysozoa</taxon>
        <taxon>Nematoda</taxon>
        <taxon>Chromadorea</taxon>
        <taxon>Rhabditida</taxon>
        <taxon>Rhabditina</taxon>
        <taxon>Rhabditomorpha</taxon>
        <taxon>Strongyloidea</taxon>
        <taxon>Metastrongylidae</taxon>
        <taxon>Dictyocaulus</taxon>
    </lineage>
</organism>
<gene>
    <name evidence="2" type="ORF">DICVIV_11643</name>
</gene>
<feature type="compositionally biased region" description="Polar residues" evidence="1">
    <location>
        <begin position="21"/>
        <end position="32"/>
    </location>
</feature>
<feature type="compositionally biased region" description="Polar residues" evidence="1">
    <location>
        <begin position="1"/>
        <end position="10"/>
    </location>
</feature>
<protein>
    <submittedName>
        <fullName evidence="2">Uncharacterized protein</fullName>
    </submittedName>
</protein>
<reference evidence="3" key="2">
    <citation type="journal article" date="2016" name="Sci. Rep.">
        <title>Dictyocaulus viviparus genome, variome and transcriptome elucidate lungworm biology and support future intervention.</title>
        <authorList>
            <person name="McNulty S.N."/>
            <person name="Strube C."/>
            <person name="Rosa B.A."/>
            <person name="Martin J.C."/>
            <person name="Tyagi R."/>
            <person name="Choi Y.J."/>
            <person name="Wang Q."/>
            <person name="Hallsworth Pepin K."/>
            <person name="Zhang X."/>
            <person name="Ozersky P."/>
            <person name="Wilson R.K."/>
            <person name="Sternberg P.W."/>
            <person name="Gasser R.B."/>
            <person name="Mitreva M."/>
        </authorList>
    </citation>
    <scope>NUCLEOTIDE SEQUENCE [LARGE SCALE GENOMIC DNA]</scope>
    <source>
        <strain evidence="3">HannoverDv2000</strain>
    </source>
</reference>
<dbReference type="STRING" id="29172.A0A0D8XCN2"/>
<name>A0A0D8XCN2_DICVI</name>
<evidence type="ECO:0000256" key="1">
    <source>
        <dbReference type="SAM" id="MobiDB-lite"/>
    </source>
</evidence>
<sequence>MSSWRNQSPMEFNPHGGRNAFRNNDNLQSSSECVASARAIRSFTESIECDLPPAPELPAQLDIDQLSMKTSDTTETIVEVVKPKVDPSLGETQKYKMSVPGPGHSEQEQELHKSLLHDDDELDSEVEVQLNRPVAIPSAFTRYVQDAEHVALRRQYSNPSSQRPRPTTPTQSCALERFAFSAPSDGTY</sequence>